<evidence type="ECO:0000313" key="5">
    <source>
        <dbReference type="Proteomes" id="UP000029738"/>
    </source>
</evidence>
<dbReference type="Gene3D" id="3.40.50.2000">
    <property type="entry name" value="Glycogen Phosphorylase B"/>
    <property type="match status" value="2"/>
</dbReference>
<dbReference type="Pfam" id="PF13439">
    <property type="entry name" value="Glyco_transf_4"/>
    <property type="match status" value="1"/>
</dbReference>
<keyword evidence="5" id="KW-1185">Reference proteome</keyword>
<dbReference type="PANTHER" id="PTHR45947">
    <property type="entry name" value="SULFOQUINOVOSYL TRANSFERASE SQD2"/>
    <property type="match status" value="1"/>
</dbReference>
<name>A0A0C1R3R5_9CYAN</name>
<dbReference type="SUPFAM" id="SSF53756">
    <property type="entry name" value="UDP-Glycosyltransferase/glycogen phosphorylase"/>
    <property type="match status" value="1"/>
</dbReference>
<feature type="domain" description="Glycosyl transferase family 1" evidence="1">
    <location>
        <begin position="167"/>
        <end position="310"/>
    </location>
</feature>
<dbReference type="GO" id="GO:0016757">
    <property type="term" value="F:glycosyltransferase activity"/>
    <property type="evidence" value="ECO:0007669"/>
    <property type="project" value="InterPro"/>
</dbReference>
<dbReference type="Proteomes" id="UP000029738">
    <property type="component" value="Unassembled WGS sequence"/>
</dbReference>
<dbReference type="InterPro" id="IPR050194">
    <property type="entry name" value="Glycosyltransferase_grp1"/>
</dbReference>
<evidence type="ECO:0000313" key="4">
    <source>
        <dbReference type="EMBL" id="KIE06940.1"/>
    </source>
</evidence>
<organism evidence="4">
    <name type="scientific">Tolypothrix bouteillei VB521301</name>
    <dbReference type="NCBI Taxonomy" id="1479485"/>
    <lineage>
        <taxon>Bacteria</taxon>
        <taxon>Bacillati</taxon>
        <taxon>Cyanobacteriota</taxon>
        <taxon>Cyanophyceae</taxon>
        <taxon>Nostocales</taxon>
        <taxon>Tolypothrichaceae</taxon>
        <taxon>Tolypothrix</taxon>
    </lineage>
</organism>
<dbReference type="RefSeq" id="WP_038085766.1">
    <property type="nucleotide sequence ID" value="NZ_JHEG04000001.1"/>
</dbReference>
<dbReference type="PANTHER" id="PTHR45947:SF3">
    <property type="entry name" value="SULFOQUINOVOSYL TRANSFERASE SQD2"/>
    <property type="match status" value="1"/>
</dbReference>
<reference evidence="4" key="1">
    <citation type="journal article" date="2015" name="Genome Announc.">
        <title>Draft Genome Sequence of Tolypothrix boutellei Strain VB521301.</title>
        <authorList>
            <person name="Chandrababunaidu M.M."/>
            <person name="Singh D."/>
            <person name="Sen D."/>
            <person name="Bhan S."/>
            <person name="Das S."/>
            <person name="Gupta A."/>
            <person name="Adhikary S.P."/>
            <person name="Tripathy S."/>
        </authorList>
    </citation>
    <scope>NUCLEOTIDE SEQUENCE</scope>
    <source>
        <strain evidence="4">VB521301</strain>
    </source>
</reference>
<dbReference type="InterPro" id="IPR028098">
    <property type="entry name" value="Glyco_trans_4-like_N"/>
</dbReference>
<dbReference type="EMBL" id="JHEG02000059">
    <property type="protein sequence ID" value="KIE06940.1"/>
    <property type="molecule type" value="Genomic_DNA"/>
</dbReference>
<evidence type="ECO:0000259" key="2">
    <source>
        <dbReference type="Pfam" id="PF13439"/>
    </source>
</evidence>
<protein>
    <submittedName>
        <fullName evidence="4">Glycosyl transferase</fullName>
    </submittedName>
    <submittedName>
        <fullName evidence="3">Glycosyltransferase family 4 protein</fullName>
    </submittedName>
</protein>
<proteinExistence type="predicted"/>
<dbReference type="AlphaFoldDB" id="A0A0C1R3R5"/>
<evidence type="ECO:0000313" key="3">
    <source>
        <dbReference type="EMBL" id="KAF3889665.1"/>
    </source>
</evidence>
<dbReference type="STRING" id="1479485.DA73_0237565"/>
<feature type="domain" description="Glycosyltransferase subfamily 4-like N-terminal" evidence="2">
    <location>
        <begin position="18"/>
        <end position="129"/>
    </location>
</feature>
<reference evidence="3" key="2">
    <citation type="submission" date="2019-11" db="EMBL/GenBank/DDBJ databases">
        <title>Improved Assembly of Tolypothrix boutellei genome.</title>
        <authorList>
            <person name="Sarangi A.N."/>
            <person name="Mukherjee M."/>
            <person name="Ghosh S."/>
            <person name="Singh D."/>
            <person name="Das A."/>
            <person name="Kant S."/>
            <person name="Prusty A."/>
            <person name="Tripathy S."/>
        </authorList>
    </citation>
    <scope>NUCLEOTIDE SEQUENCE</scope>
    <source>
        <strain evidence="3">VB521301</strain>
    </source>
</reference>
<dbReference type="Pfam" id="PF00534">
    <property type="entry name" value="Glycos_transf_1"/>
    <property type="match status" value="1"/>
</dbReference>
<dbReference type="InterPro" id="IPR001296">
    <property type="entry name" value="Glyco_trans_1"/>
</dbReference>
<dbReference type="CDD" id="cd03802">
    <property type="entry name" value="GT4_AviGT4-like"/>
    <property type="match status" value="1"/>
</dbReference>
<comment type="caution">
    <text evidence="4">The sequence shown here is derived from an EMBL/GenBank/DDBJ whole genome shotgun (WGS) entry which is preliminary data.</text>
</comment>
<evidence type="ECO:0000259" key="1">
    <source>
        <dbReference type="Pfam" id="PF00534"/>
    </source>
</evidence>
<dbReference type="EMBL" id="JHEG04000001">
    <property type="protein sequence ID" value="KAF3889665.1"/>
    <property type="molecule type" value="Genomic_DNA"/>
</dbReference>
<accession>A0A0C1R3R5</accession>
<keyword evidence="4" id="KW-0808">Transferase</keyword>
<dbReference type="OrthoDB" id="9801573at2"/>
<sequence length="362" mass="40629">MRIAQVAPLWERVPPPAYGGVELVVGLLTDELVRRGHEVTLFASGDSISLANLVSVHPQALRLDKKVKEYNVYETLQLSRVYEMAEEFDVIHSHMGYGVIPYANLVKTPTVHTLHGIFTPDNEKMYRYGKKQPYVSISDAQREPRLGLNYAATVYNGIDVSSYKFYPQPDEEPYLAFLGRISPEKGPHHAIEIAKRTGWRLKMAGKVDVVDVEYYEREIKPLIDGKQIQYLGEANHEQKNVLMGGAVATLFPITWREPFGLVMIESMASGTPVIAMKLGSTKEVIAHGKTGFLCNTVEECVAAVDKVAELDRAGCREYVFKRFSYQAMTDGYEAVYRQILADRFAQSVGQFRKSVIASNGRV</sequence>
<gene>
    <name evidence="4" type="ORF">DA73_0237565</name>
    <name evidence="3" type="ORF">DA73_0400032485</name>
</gene>